<sequence>MDATGRGLAPLQEIPPLVMDAAGRGSAPLQESDLDCKTDAASTSAQDGGRRSDIVAHKKFWRVHFGIPIIAVPVHLDQPINARFVEDIGVGVEVVRDSTGQLHRERERE</sequence>
<dbReference type="AlphaFoldDB" id="A0AAD2DM04"/>
<name>A0AAD2DM04_9LAMI</name>
<evidence type="ECO:0000256" key="1">
    <source>
        <dbReference type="SAM" id="MobiDB-lite"/>
    </source>
</evidence>
<evidence type="ECO:0000313" key="2">
    <source>
        <dbReference type="EMBL" id="CAI9756251.1"/>
    </source>
</evidence>
<dbReference type="EMBL" id="OU503037">
    <property type="protein sequence ID" value="CAI9756251.1"/>
    <property type="molecule type" value="Genomic_DNA"/>
</dbReference>
<proteinExistence type="predicted"/>
<dbReference type="Proteomes" id="UP000834106">
    <property type="component" value="Chromosome 2"/>
</dbReference>
<accession>A0AAD2DM04</accession>
<keyword evidence="3" id="KW-1185">Reference proteome</keyword>
<feature type="region of interest" description="Disordered" evidence="1">
    <location>
        <begin position="1"/>
        <end position="49"/>
    </location>
</feature>
<protein>
    <submittedName>
        <fullName evidence="2">Uncharacterized protein</fullName>
    </submittedName>
</protein>
<gene>
    <name evidence="2" type="ORF">FPE_LOCUS3681</name>
</gene>
<evidence type="ECO:0000313" key="3">
    <source>
        <dbReference type="Proteomes" id="UP000834106"/>
    </source>
</evidence>
<organism evidence="2 3">
    <name type="scientific">Fraxinus pennsylvanica</name>
    <dbReference type="NCBI Taxonomy" id="56036"/>
    <lineage>
        <taxon>Eukaryota</taxon>
        <taxon>Viridiplantae</taxon>
        <taxon>Streptophyta</taxon>
        <taxon>Embryophyta</taxon>
        <taxon>Tracheophyta</taxon>
        <taxon>Spermatophyta</taxon>
        <taxon>Magnoliopsida</taxon>
        <taxon>eudicotyledons</taxon>
        <taxon>Gunneridae</taxon>
        <taxon>Pentapetalae</taxon>
        <taxon>asterids</taxon>
        <taxon>lamiids</taxon>
        <taxon>Lamiales</taxon>
        <taxon>Oleaceae</taxon>
        <taxon>Oleeae</taxon>
        <taxon>Fraxinus</taxon>
    </lineage>
</organism>
<reference evidence="2" key="1">
    <citation type="submission" date="2023-05" db="EMBL/GenBank/DDBJ databases">
        <authorList>
            <person name="Huff M."/>
        </authorList>
    </citation>
    <scope>NUCLEOTIDE SEQUENCE</scope>
</reference>
<dbReference type="SUPFAM" id="SSF53756">
    <property type="entry name" value="UDP-Glycosyltransferase/glycogen phosphorylase"/>
    <property type="match status" value="1"/>
</dbReference>
<dbReference type="Gene3D" id="3.40.50.2000">
    <property type="entry name" value="Glycogen Phosphorylase B"/>
    <property type="match status" value="1"/>
</dbReference>